<gene>
    <name evidence="5" type="ORF">SAMN05421872_11823</name>
</gene>
<dbReference type="Pfam" id="PF13193">
    <property type="entry name" value="AMP-binding_C"/>
    <property type="match status" value="1"/>
</dbReference>
<evidence type="ECO:0000259" key="4">
    <source>
        <dbReference type="Pfam" id="PF13193"/>
    </source>
</evidence>
<dbReference type="Proteomes" id="UP000199034">
    <property type="component" value="Unassembled WGS sequence"/>
</dbReference>
<dbReference type="PANTHER" id="PTHR43201">
    <property type="entry name" value="ACYL-COA SYNTHETASE"/>
    <property type="match status" value="1"/>
</dbReference>
<keyword evidence="6" id="KW-1185">Reference proteome</keyword>
<proteinExistence type="inferred from homology"/>
<feature type="domain" description="AMP-dependent synthetase/ligase" evidence="3">
    <location>
        <begin position="11"/>
        <end position="366"/>
    </location>
</feature>
<dbReference type="AlphaFoldDB" id="A0A1G7BI40"/>
<dbReference type="Gene3D" id="3.30.300.30">
    <property type="match status" value="1"/>
</dbReference>
<dbReference type="InterPro" id="IPR025110">
    <property type="entry name" value="AMP-bd_C"/>
</dbReference>
<evidence type="ECO:0000256" key="2">
    <source>
        <dbReference type="ARBA" id="ARBA00022598"/>
    </source>
</evidence>
<feature type="domain" description="AMP-binding enzyme C-terminal" evidence="4">
    <location>
        <begin position="425"/>
        <end position="506"/>
    </location>
</feature>
<accession>A0A1G7BI40</accession>
<dbReference type="Gene3D" id="3.40.50.12780">
    <property type="entry name" value="N-terminal domain of ligase-like"/>
    <property type="match status" value="1"/>
</dbReference>
<dbReference type="GO" id="GO:0031956">
    <property type="term" value="F:medium-chain fatty acid-CoA ligase activity"/>
    <property type="evidence" value="ECO:0007669"/>
    <property type="project" value="TreeGrafter"/>
</dbReference>
<dbReference type="InterPro" id="IPR020845">
    <property type="entry name" value="AMP-binding_CS"/>
</dbReference>
<dbReference type="EMBL" id="FMZM01000018">
    <property type="protein sequence ID" value="SDE26632.1"/>
    <property type="molecule type" value="Genomic_DNA"/>
</dbReference>
<name>A0A1G7BI40_9ACTN</name>
<dbReference type="InterPro" id="IPR042099">
    <property type="entry name" value="ANL_N_sf"/>
</dbReference>
<dbReference type="Pfam" id="PF00501">
    <property type="entry name" value="AMP-binding"/>
    <property type="match status" value="1"/>
</dbReference>
<protein>
    <submittedName>
        <fullName evidence="5">Long-chain acyl-CoA synthetase</fullName>
    </submittedName>
</protein>
<dbReference type="STRING" id="1045774.SAMN05421872_11823"/>
<dbReference type="OrthoDB" id="9803968at2"/>
<dbReference type="GO" id="GO:0006631">
    <property type="term" value="P:fatty acid metabolic process"/>
    <property type="evidence" value="ECO:0007669"/>
    <property type="project" value="TreeGrafter"/>
</dbReference>
<keyword evidence="2" id="KW-0436">Ligase</keyword>
<dbReference type="InterPro" id="IPR045851">
    <property type="entry name" value="AMP-bd_C_sf"/>
</dbReference>
<dbReference type="SUPFAM" id="SSF56801">
    <property type="entry name" value="Acetyl-CoA synthetase-like"/>
    <property type="match status" value="1"/>
</dbReference>
<evidence type="ECO:0000313" key="5">
    <source>
        <dbReference type="EMBL" id="SDE26632.1"/>
    </source>
</evidence>
<dbReference type="PANTHER" id="PTHR43201:SF5">
    <property type="entry name" value="MEDIUM-CHAIN ACYL-COA LIGASE ACSF2, MITOCHONDRIAL"/>
    <property type="match status" value="1"/>
</dbReference>
<dbReference type="InterPro" id="IPR000873">
    <property type="entry name" value="AMP-dep_synth/lig_dom"/>
</dbReference>
<evidence type="ECO:0000256" key="1">
    <source>
        <dbReference type="ARBA" id="ARBA00006432"/>
    </source>
</evidence>
<evidence type="ECO:0000259" key="3">
    <source>
        <dbReference type="Pfam" id="PF00501"/>
    </source>
</evidence>
<evidence type="ECO:0000313" key="6">
    <source>
        <dbReference type="Proteomes" id="UP000199034"/>
    </source>
</evidence>
<reference evidence="5 6" key="1">
    <citation type="submission" date="2016-10" db="EMBL/GenBank/DDBJ databases">
        <authorList>
            <person name="de Groot N.N."/>
        </authorList>
    </citation>
    <scope>NUCLEOTIDE SEQUENCE [LARGE SCALE GENOMIC DNA]</scope>
    <source>
        <strain evidence="5 6">CGMCC 4.6858</strain>
    </source>
</reference>
<dbReference type="RefSeq" id="WP_090860901.1">
    <property type="nucleotide sequence ID" value="NZ_FMZM01000018.1"/>
</dbReference>
<comment type="similarity">
    <text evidence="1">Belongs to the ATP-dependent AMP-binding enzyme family.</text>
</comment>
<dbReference type="PROSITE" id="PS00455">
    <property type="entry name" value="AMP_BINDING"/>
    <property type="match status" value="1"/>
</dbReference>
<organism evidence="5 6">
    <name type="scientific">Nocardioides lianchengensis</name>
    <dbReference type="NCBI Taxonomy" id="1045774"/>
    <lineage>
        <taxon>Bacteria</taxon>
        <taxon>Bacillati</taxon>
        <taxon>Actinomycetota</taxon>
        <taxon>Actinomycetes</taxon>
        <taxon>Propionibacteriales</taxon>
        <taxon>Nocardioidaceae</taxon>
        <taxon>Nocardioides</taxon>
    </lineage>
</organism>
<sequence>MTGPEQPLGFWRLAAAAPDVCAVVDPDGGEVTRGELLARANATSRLLREQGLERGDRVVGVVSNESWTLALVLACQQVGAYYVPVNTALTTAETAYIVGDCTPVAVVTSTRHAEKTRAAVAAAGYAEDRCFALGPDAGLRDLLEELWGVATEPLADRSPGSYLGYTSGTTGRPKGVLRRLPEGDPDDVFAAGAHWQLGMFAIEPEDDGVHLVTSPLSHTAVSGLAVTSLHFGHTVVLMDRFDAEEVLRLVQDERVTTTHMVPTQLHRLLRLPAEVRASYDVSSMRNLVHGAGPCPESVKRAVIDWFGPVVHEYYGATEAAGTRISSAEWLERPGSVGRPQPGAEVRILDADGADVPTGESGLVYLRMGAHAFEYRGDQEKTEAGRRGDFVTVGDLGRLDDDGYLFLLGRTSEVVVTGGVNVYPAEVEAALLEHPDVQDAGVIGLPDPEWGDVVCAVVQADPGSVLGADPERAGEELTAFLQERVARFKVPRVYCVVPELPRGANGKLRKHLLPALVPEASPTP</sequence>